<accession>A0ABR2X8M7</accession>
<feature type="compositionally biased region" description="Basic and acidic residues" evidence="1">
    <location>
        <begin position="1"/>
        <end position="16"/>
    </location>
</feature>
<evidence type="ECO:0000313" key="3">
    <source>
        <dbReference type="EMBL" id="KAK9770113.1"/>
    </source>
</evidence>
<feature type="region of interest" description="Disordered" evidence="1">
    <location>
        <begin position="1"/>
        <end position="32"/>
    </location>
</feature>
<evidence type="ECO:0000256" key="1">
    <source>
        <dbReference type="SAM" id="MobiDB-lite"/>
    </source>
</evidence>
<evidence type="ECO:0000259" key="2">
    <source>
        <dbReference type="Pfam" id="PF07985"/>
    </source>
</evidence>
<dbReference type="PANTHER" id="PTHR42080:SF3">
    <property type="entry name" value="SRR1-LIKE DOMAIN-CONTAINING PROTEIN"/>
    <property type="match status" value="1"/>
</dbReference>
<protein>
    <recommendedName>
        <fullName evidence="2">SRR1-like domain-containing protein</fullName>
    </recommendedName>
</protein>
<dbReference type="Proteomes" id="UP001465668">
    <property type="component" value="Unassembled WGS sequence"/>
</dbReference>
<evidence type="ECO:0000313" key="4">
    <source>
        <dbReference type="Proteomes" id="UP001465668"/>
    </source>
</evidence>
<feature type="domain" description="SRR1-like" evidence="2">
    <location>
        <begin position="187"/>
        <end position="304"/>
    </location>
</feature>
<dbReference type="Pfam" id="PF07985">
    <property type="entry name" value="SRR1"/>
    <property type="match status" value="1"/>
</dbReference>
<dbReference type="InterPro" id="IPR012942">
    <property type="entry name" value="SRR1-like"/>
</dbReference>
<dbReference type="EMBL" id="JARVKM010000101">
    <property type="protein sequence ID" value="KAK9770113.1"/>
    <property type="molecule type" value="Genomic_DNA"/>
</dbReference>
<sequence>MSQQQRENESQQHEMALDDVSEDNFTDDEQSGGICNRIVTQKGLELAQYVRDMYDSGARLWTKDMFQNIEAELAKEPQPKSVTIRSMNGELSSKAVPVDGINPDFDENMYLRMYVRFRPYRDLIEDAEEESIEPECDEDLGWYPRDISLEDRRTLASPTWDEARHNWSQSRVCKELKATLSGLTYIPKAKRVVCFGLGRLDRNFDASGSDELAACDGLPRYRTMTQHSAALTLAAVLGERSGSGPLPVFVQDPDYSSEHREMLRDAGMEVVGGYGSLAFTYVDDETVVLTCAPDIPVRQIVADIARPAAMIWDPELSVGGEERGWEVEIVNGEKIYVPQRMTDEDSPRTRKMLEGYDKIEFPPSRERFGSLMIYTKHVFFSIQARLSGRTEPGFCDKVVLDIWQVAVQSVGDFRK</sequence>
<keyword evidence="4" id="KW-1185">Reference proteome</keyword>
<gene>
    <name evidence="3" type="ORF">SCAR479_13218</name>
</gene>
<reference evidence="3 4" key="1">
    <citation type="submission" date="2024-02" db="EMBL/GenBank/DDBJ databases">
        <title>First draft genome assembly of two strains of Seiridium cardinale.</title>
        <authorList>
            <person name="Emiliani G."/>
            <person name="Scali E."/>
        </authorList>
    </citation>
    <scope>NUCLEOTIDE SEQUENCE [LARGE SCALE GENOMIC DNA]</scope>
    <source>
        <strain evidence="3 4">BM-138-000479</strain>
    </source>
</reference>
<dbReference type="PANTHER" id="PTHR42080">
    <property type="entry name" value="SRR1 DOMAIN-CONTAINING PROTEIN"/>
    <property type="match status" value="1"/>
</dbReference>
<proteinExistence type="predicted"/>
<comment type="caution">
    <text evidence="3">The sequence shown here is derived from an EMBL/GenBank/DDBJ whole genome shotgun (WGS) entry which is preliminary data.</text>
</comment>
<feature type="compositionally biased region" description="Acidic residues" evidence="1">
    <location>
        <begin position="17"/>
        <end position="30"/>
    </location>
</feature>
<name>A0ABR2X8M7_9PEZI</name>
<organism evidence="3 4">
    <name type="scientific">Seiridium cardinale</name>
    <dbReference type="NCBI Taxonomy" id="138064"/>
    <lineage>
        <taxon>Eukaryota</taxon>
        <taxon>Fungi</taxon>
        <taxon>Dikarya</taxon>
        <taxon>Ascomycota</taxon>
        <taxon>Pezizomycotina</taxon>
        <taxon>Sordariomycetes</taxon>
        <taxon>Xylariomycetidae</taxon>
        <taxon>Amphisphaeriales</taxon>
        <taxon>Sporocadaceae</taxon>
        <taxon>Seiridium</taxon>
    </lineage>
</organism>